<sequence>MSDFSPASDTVNARSVSRAAVVISAKPVILPASAGSRGEDLQVRVSAPATGVDLPVVVFSHGFGLSMDGYAPLADHWAAHGFVVVQPTHLDSRTLGIPAEDPRTPHIWRIRVDDITRVLDELDVLEAAVPGLGGRVDRTRIAVAGHSWGAQTVSTLLGARVLDAEGVPGEDLSDPRVRAGVLLALTGLGDDLTPFAAEHLPFMRPHFDTMTAPALVVAGDKDQSHLSTRGPDWFTDPYTYSPGAKSLLTLFGGEHSLGGIPGYEVAETTDESPARVALIRQVTTAYLDSVLRNDNTDWRAAATALEQDPHPLGKLRSK</sequence>
<reference evidence="4 5" key="1">
    <citation type="submission" date="2024-06" db="EMBL/GenBank/DDBJ databases">
        <title>The Natural Products Discovery Center: Release of the First 8490 Sequenced Strains for Exploring Actinobacteria Biosynthetic Diversity.</title>
        <authorList>
            <person name="Kalkreuter E."/>
            <person name="Kautsar S.A."/>
            <person name="Yang D."/>
            <person name="Bader C.D."/>
            <person name="Teijaro C.N."/>
            <person name="Fluegel L."/>
            <person name="Davis C.M."/>
            <person name="Simpson J.R."/>
            <person name="Lauterbach L."/>
            <person name="Steele A.D."/>
            <person name="Gui C."/>
            <person name="Meng S."/>
            <person name="Li G."/>
            <person name="Viehrig K."/>
            <person name="Ye F."/>
            <person name="Su P."/>
            <person name="Kiefer A.F."/>
            <person name="Nichols A."/>
            <person name="Cepeda A.J."/>
            <person name="Yan W."/>
            <person name="Fan B."/>
            <person name="Jiang Y."/>
            <person name="Adhikari A."/>
            <person name="Zheng C.-J."/>
            <person name="Schuster L."/>
            <person name="Cowan T.M."/>
            <person name="Smanski M.J."/>
            <person name="Chevrette M.G."/>
            <person name="De Carvalho L.P.S."/>
            <person name="Shen B."/>
        </authorList>
    </citation>
    <scope>NUCLEOTIDE SEQUENCE [LARGE SCALE GENOMIC DNA]</scope>
    <source>
        <strain evidence="4 5">NPDC048946</strain>
    </source>
</reference>
<dbReference type="SUPFAM" id="SSF53474">
    <property type="entry name" value="alpha/beta-Hydrolases"/>
    <property type="match status" value="1"/>
</dbReference>
<dbReference type="RefSeq" id="WP_358357331.1">
    <property type="nucleotide sequence ID" value="NZ_JBEZFP010000067.1"/>
</dbReference>
<gene>
    <name evidence="4" type="ORF">AB0C36_24290</name>
</gene>
<evidence type="ECO:0000313" key="5">
    <source>
        <dbReference type="Proteomes" id="UP001551482"/>
    </source>
</evidence>
<keyword evidence="1" id="KW-0378">Hydrolase</keyword>
<accession>A0ABV3DLI5</accession>
<dbReference type="PANTHER" id="PTHR10272:SF0">
    <property type="entry name" value="PLATELET-ACTIVATING FACTOR ACETYLHYDROLASE"/>
    <property type="match status" value="1"/>
</dbReference>
<organism evidence="4 5">
    <name type="scientific">Streptodolium elevatio</name>
    <dbReference type="NCBI Taxonomy" id="3157996"/>
    <lineage>
        <taxon>Bacteria</taxon>
        <taxon>Bacillati</taxon>
        <taxon>Actinomycetota</taxon>
        <taxon>Actinomycetes</taxon>
        <taxon>Kitasatosporales</taxon>
        <taxon>Streptomycetaceae</taxon>
        <taxon>Streptodolium</taxon>
    </lineage>
</organism>
<evidence type="ECO:0000256" key="3">
    <source>
        <dbReference type="ARBA" id="ARBA00023098"/>
    </source>
</evidence>
<dbReference type="Pfam" id="PF07224">
    <property type="entry name" value="Chlorophyllase"/>
    <property type="match status" value="1"/>
</dbReference>
<dbReference type="InterPro" id="IPR017395">
    <property type="entry name" value="Chlorophyllase-like"/>
</dbReference>
<evidence type="ECO:0000256" key="2">
    <source>
        <dbReference type="ARBA" id="ARBA00022963"/>
    </source>
</evidence>
<proteinExistence type="predicted"/>
<dbReference type="EMBL" id="JBEZFP010000067">
    <property type="protein sequence ID" value="MEU8136618.1"/>
    <property type="molecule type" value="Genomic_DNA"/>
</dbReference>
<keyword evidence="2" id="KW-0442">Lipid degradation</keyword>
<dbReference type="Gene3D" id="3.40.50.1820">
    <property type="entry name" value="alpha/beta hydrolase"/>
    <property type="match status" value="1"/>
</dbReference>
<keyword evidence="5" id="KW-1185">Reference proteome</keyword>
<comment type="caution">
    <text evidence="4">The sequence shown here is derived from an EMBL/GenBank/DDBJ whole genome shotgun (WGS) entry which is preliminary data.</text>
</comment>
<evidence type="ECO:0000313" key="4">
    <source>
        <dbReference type="EMBL" id="MEU8136618.1"/>
    </source>
</evidence>
<dbReference type="InterPro" id="IPR029058">
    <property type="entry name" value="AB_hydrolase_fold"/>
</dbReference>
<dbReference type="Proteomes" id="UP001551482">
    <property type="component" value="Unassembled WGS sequence"/>
</dbReference>
<name>A0ABV3DLI5_9ACTN</name>
<evidence type="ECO:0000256" key="1">
    <source>
        <dbReference type="ARBA" id="ARBA00022801"/>
    </source>
</evidence>
<dbReference type="PANTHER" id="PTHR10272">
    <property type="entry name" value="PLATELET-ACTIVATING FACTOR ACETYLHYDROLASE"/>
    <property type="match status" value="1"/>
</dbReference>
<protein>
    <submittedName>
        <fullName evidence="4">Chlorophyllase</fullName>
    </submittedName>
</protein>
<keyword evidence="3" id="KW-0443">Lipid metabolism</keyword>